<dbReference type="InterPro" id="IPR039609">
    <property type="entry name" value="VQ_15/22"/>
</dbReference>
<gene>
    <name evidence="2" type="ORF">M569_08603</name>
</gene>
<evidence type="ECO:0000313" key="3">
    <source>
        <dbReference type="Proteomes" id="UP000015453"/>
    </source>
</evidence>
<dbReference type="EMBL" id="AUSU01003825">
    <property type="protein sequence ID" value="EPS66174.1"/>
    <property type="molecule type" value="Genomic_DNA"/>
</dbReference>
<dbReference type="PANTHER" id="PTHR33179">
    <property type="entry name" value="VQ MOTIF-CONTAINING PROTEIN"/>
    <property type="match status" value="1"/>
</dbReference>
<comment type="caution">
    <text evidence="2">The sequence shown here is derived from an EMBL/GenBank/DDBJ whole genome shotgun (WGS) entry which is preliminary data.</text>
</comment>
<dbReference type="InterPro" id="IPR008889">
    <property type="entry name" value="VQ"/>
</dbReference>
<accession>S8CGS3</accession>
<dbReference type="AlphaFoldDB" id="S8CGS3"/>
<dbReference type="GO" id="GO:0006970">
    <property type="term" value="P:response to osmotic stress"/>
    <property type="evidence" value="ECO:0007669"/>
    <property type="project" value="TreeGrafter"/>
</dbReference>
<protein>
    <recommendedName>
        <fullName evidence="1">VQ domain-containing protein</fullName>
    </recommendedName>
</protein>
<name>S8CGS3_9LAMI</name>
<proteinExistence type="predicted"/>
<evidence type="ECO:0000259" key="1">
    <source>
        <dbReference type="Pfam" id="PF05678"/>
    </source>
</evidence>
<dbReference type="PANTHER" id="PTHR33179:SF9">
    <property type="entry name" value="OS01G0278000 PROTEIN"/>
    <property type="match status" value="1"/>
</dbReference>
<dbReference type="OrthoDB" id="780868at2759"/>
<dbReference type="GO" id="GO:0005634">
    <property type="term" value="C:nucleus"/>
    <property type="evidence" value="ECO:0007669"/>
    <property type="project" value="TreeGrafter"/>
</dbReference>
<dbReference type="GO" id="GO:0005516">
    <property type="term" value="F:calmodulin binding"/>
    <property type="evidence" value="ECO:0007669"/>
    <property type="project" value="TreeGrafter"/>
</dbReference>
<reference evidence="2 3" key="1">
    <citation type="journal article" date="2013" name="BMC Genomics">
        <title>The miniature genome of a carnivorous plant Genlisea aurea contains a low number of genes and short non-coding sequences.</title>
        <authorList>
            <person name="Leushkin E.V."/>
            <person name="Sutormin R.A."/>
            <person name="Nabieva E.R."/>
            <person name="Penin A.A."/>
            <person name="Kondrashov A.S."/>
            <person name="Logacheva M.D."/>
        </authorList>
    </citation>
    <scope>NUCLEOTIDE SEQUENCE [LARGE SCALE GENOMIC DNA]</scope>
</reference>
<feature type="domain" description="VQ" evidence="1">
    <location>
        <begin position="85"/>
        <end position="107"/>
    </location>
</feature>
<dbReference type="Proteomes" id="UP000015453">
    <property type="component" value="Unassembled WGS sequence"/>
</dbReference>
<sequence>MVPISRGGCTAVDPPWPLRAPPLFSDPWISEASNGAVLFNLKSPIETRLSAKSFAAAREFDRRRLLPPAGRIAKRKSRATRKEVTMFIVADPANFRQMVQQVTGIESDQKSIAQTAVESVTAFQVDSPAISPPMKDSGEVAAAAATRNYFDSFSSFPTLESWKAV</sequence>
<organism evidence="2 3">
    <name type="scientific">Genlisea aurea</name>
    <dbReference type="NCBI Taxonomy" id="192259"/>
    <lineage>
        <taxon>Eukaryota</taxon>
        <taxon>Viridiplantae</taxon>
        <taxon>Streptophyta</taxon>
        <taxon>Embryophyta</taxon>
        <taxon>Tracheophyta</taxon>
        <taxon>Spermatophyta</taxon>
        <taxon>Magnoliopsida</taxon>
        <taxon>eudicotyledons</taxon>
        <taxon>Gunneridae</taxon>
        <taxon>Pentapetalae</taxon>
        <taxon>asterids</taxon>
        <taxon>lamiids</taxon>
        <taxon>Lamiales</taxon>
        <taxon>Lentibulariaceae</taxon>
        <taxon>Genlisea</taxon>
    </lineage>
</organism>
<keyword evidence="3" id="KW-1185">Reference proteome</keyword>
<evidence type="ECO:0000313" key="2">
    <source>
        <dbReference type="EMBL" id="EPS66174.1"/>
    </source>
</evidence>
<dbReference type="Pfam" id="PF05678">
    <property type="entry name" value="VQ"/>
    <property type="match status" value="1"/>
</dbReference>